<proteinExistence type="predicted"/>
<dbReference type="AlphaFoldDB" id="A0A1H6DKB1"/>
<protein>
    <submittedName>
        <fullName evidence="1">Replication-relaxation</fullName>
    </submittedName>
</protein>
<dbReference type="Pfam" id="PF13814">
    <property type="entry name" value="Replic_Relax"/>
    <property type="match status" value="1"/>
</dbReference>
<organism evidence="1 2">
    <name type="scientific">Actinacidiphila yanglinensis</name>
    <dbReference type="NCBI Taxonomy" id="310779"/>
    <lineage>
        <taxon>Bacteria</taxon>
        <taxon>Bacillati</taxon>
        <taxon>Actinomycetota</taxon>
        <taxon>Actinomycetes</taxon>
        <taxon>Kitasatosporales</taxon>
        <taxon>Streptomycetaceae</taxon>
        <taxon>Actinacidiphila</taxon>
    </lineage>
</organism>
<dbReference type="InterPro" id="IPR025855">
    <property type="entry name" value="Replic_Relax"/>
</dbReference>
<evidence type="ECO:0000313" key="1">
    <source>
        <dbReference type="EMBL" id="SEG85718.1"/>
    </source>
</evidence>
<dbReference type="Proteomes" id="UP000236754">
    <property type="component" value="Unassembled WGS sequence"/>
</dbReference>
<sequence length="312" mass="34317">MAEQPRRGLTMLGEQLLPVLYQHRLMTTRQLQQLLQPHTTYPVYLRRQLARLRGLGLVDSTLRNRGGGRGELAWYCTPAGTQLVEAAGEVTVRAYRMTPEAAASQLQEHTIAVNDTGLAFVDAARAAGHECGPLDWEPELAHRLRDGGSRVGDEAFLIPDAVLRYTHRGTARQTLMTFFIELDRATMNPGRLAAKLRAYARYQTYIPAPPPGRARPTAEAGTEAWRSRYTAFPAVLFVLTGATPTALARRTADLRALAGADVRLRRAAHRLSAGVTTLQQLQKAGPWAHVVVPVFGPDHAPRNALAYTETTT</sequence>
<keyword evidence="2" id="KW-1185">Reference proteome</keyword>
<accession>A0A1H6DKB1</accession>
<name>A0A1H6DKB1_9ACTN</name>
<gene>
    <name evidence="1" type="ORF">SAMN05216223_116125</name>
</gene>
<reference evidence="1 2" key="1">
    <citation type="submission" date="2016-10" db="EMBL/GenBank/DDBJ databases">
        <authorList>
            <person name="de Groot N.N."/>
        </authorList>
    </citation>
    <scope>NUCLEOTIDE SEQUENCE [LARGE SCALE GENOMIC DNA]</scope>
    <source>
        <strain evidence="1 2">CGMCC 4.2023</strain>
    </source>
</reference>
<evidence type="ECO:0000313" key="2">
    <source>
        <dbReference type="Proteomes" id="UP000236754"/>
    </source>
</evidence>
<dbReference type="EMBL" id="FNVU01000016">
    <property type="protein sequence ID" value="SEG85718.1"/>
    <property type="molecule type" value="Genomic_DNA"/>
</dbReference>